<keyword evidence="2" id="KW-1185">Reference proteome</keyword>
<organism evidence="1 2">
    <name type="scientific">Ooceraea biroi</name>
    <name type="common">Clonal raider ant</name>
    <name type="synonym">Cerapachys biroi</name>
    <dbReference type="NCBI Taxonomy" id="2015173"/>
    <lineage>
        <taxon>Eukaryota</taxon>
        <taxon>Metazoa</taxon>
        <taxon>Ecdysozoa</taxon>
        <taxon>Arthropoda</taxon>
        <taxon>Hexapoda</taxon>
        <taxon>Insecta</taxon>
        <taxon>Pterygota</taxon>
        <taxon>Neoptera</taxon>
        <taxon>Endopterygota</taxon>
        <taxon>Hymenoptera</taxon>
        <taxon>Apocrita</taxon>
        <taxon>Aculeata</taxon>
        <taxon>Formicoidea</taxon>
        <taxon>Formicidae</taxon>
        <taxon>Dorylinae</taxon>
        <taxon>Ooceraea</taxon>
    </lineage>
</organism>
<evidence type="ECO:0000313" key="1">
    <source>
        <dbReference type="EMBL" id="EZA54302.1"/>
    </source>
</evidence>
<dbReference type="EMBL" id="KK107256">
    <property type="protein sequence ID" value="EZA54302.1"/>
    <property type="molecule type" value="Genomic_DNA"/>
</dbReference>
<protein>
    <submittedName>
        <fullName evidence="1">Uncharacterized protein</fullName>
    </submittedName>
</protein>
<dbReference type="Proteomes" id="UP000053097">
    <property type="component" value="Unassembled WGS sequence"/>
</dbReference>
<proteinExistence type="predicted"/>
<evidence type="ECO:0000313" key="2">
    <source>
        <dbReference type="Proteomes" id="UP000053097"/>
    </source>
</evidence>
<gene>
    <name evidence="1" type="ORF">X777_06177</name>
</gene>
<accession>A0A026WE08</accession>
<dbReference type="AlphaFoldDB" id="A0A026WE08"/>
<reference evidence="1 2" key="1">
    <citation type="journal article" date="2014" name="Curr. Biol.">
        <title>The genome of the clonal raider ant Cerapachys biroi.</title>
        <authorList>
            <person name="Oxley P.R."/>
            <person name="Ji L."/>
            <person name="Fetter-Pruneda I."/>
            <person name="McKenzie S.K."/>
            <person name="Li C."/>
            <person name="Hu H."/>
            <person name="Zhang G."/>
            <person name="Kronauer D.J."/>
        </authorList>
    </citation>
    <scope>NUCLEOTIDE SEQUENCE [LARGE SCALE GENOMIC DNA]</scope>
</reference>
<name>A0A026WE08_OOCBI</name>
<sequence>MTECKPDSPSFLLLLHRYAARSLGNSTNLTVENGRDKCVYCAWEGCLARFLFVIYVASGGGGGDGGFFAAIELIDHLLFPAAFKEVNSMGSGDNGKPHKARTRRDMGTDLRKEVERSYITWSPFTFCSQSGHGGVETQFGIPDRFDGHASQVERIPTSRQLNEIQTGSCGAYRLRFHPQRLVRRLGKRVGAPFLSHASMRILTTGGQRASFSTTKRAPVNS</sequence>